<dbReference type="InterPro" id="IPR001296">
    <property type="entry name" value="Glyco_trans_1"/>
</dbReference>
<dbReference type="AlphaFoldDB" id="A0AAX2R4A2"/>
<evidence type="ECO:0000313" key="2">
    <source>
        <dbReference type="EMBL" id="TDB07903.1"/>
    </source>
</evidence>
<dbReference type="KEGG" id="bdh:GV66_18160"/>
<accession>A0AAX2R4A2</accession>
<dbReference type="Proteomes" id="UP000294834">
    <property type="component" value="Unassembled WGS sequence"/>
</dbReference>
<dbReference type="Pfam" id="PF00534">
    <property type="entry name" value="Glycos_transf_1"/>
    <property type="match status" value="1"/>
</dbReference>
<sequence length="369" mass="42246">MNIIYFVPNITIAGGIFRIVSDKMNYLAENMEGRLFLAYYGNGQEKPIYPLHPNIQLLPIDIEWKVGFGKKINGIWKNISIIRHIFKKYKIDIAVNANAPLLIWILPFICRRIKKIHEFHFSYEGQQILDKQIFKSKLKVCLIQKLRKICLSKFDNVIALNDSDKKKFCLQNIGVIPNFTSIEVRQIEEKKSNLVVSVGRLEHQKGYERLISAWVIVAQKCPDWQLEIWGEGSLQESLQKQIDALHLSSIVHLKGVSYSIDEVYSHSSFFVMSSLYEGFPLVLVEAMNCGLPCVSFDITGANSIIDNGKNGFLVPDNDVNALAEACIKLIGDRTLLENMSKQAYISSTRFSKLKVMQKWLDLFHELSEK</sequence>
<dbReference type="GO" id="GO:0016757">
    <property type="term" value="F:glycosyltransferase activity"/>
    <property type="evidence" value="ECO:0007669"/>
    <property type="project" value="InterPro"/>
</dbReference>
<evidence type="ECO:0000259" key="1">
    <source>
        <dbReference type="Pfam" id="PF00534"/>
    </source>
</evidence>
<feature type="domain" description="Glycosyl transferase family 1" evidence="1">
    <location>
        <begin position="188"/>
        <end position="344"/>
    </location>
</feature>
<gene>
    <name evidence="2" type="ORF">E1J06_11015</name>
</gene>
<dbReference type="PANTHER" id="PTHR12526:SF630">
    <property type="entry name" value="GLYCOSYLTRANSFERASE"/>
    <property type="match status" value="1"/>
</dbReference>
<proteinExistence type="predicted"/>
<dbReference type="Gene3D" id="3.40.50.2000">
    <property type="entry name" value="Glycogen Phosphorylase B"/>
    <property type="match status" value="2"/>
</dbReference>
<reference evidence="2 3" key="1">
    <citation type="journal article" date="2019" name="Nat. Microbiol.">
        <title>Genomic variation and strain-specific functional adaptation in the human gut microbiome during early life.</title>
        <authorList>
            <person name="Vatanen T."/>
            <person name="Plichta D.R."/>
            <person name="Somani J."/>
            <person name="Munch P.C."/>
            <person name="Arthur T.D."/>
            <person name="Hall A.B."/>
            <person name="Rudolf S."/>
            <person name="Oakeley E.J."/>
            <person name="Ke X."/>
            <person name="Young R.A."/>
            <person name="Haiser H.J."/>
            <person name="Kolde R."/>
            <person name="Yassour M."/>
            <person name="Luopajarvi K."/>
            <person name="Siljander H."/>
            <person name="Virtanen S.M."/>
            <person name="Ilonen J."/>
            <person name="Uibo R."/>
            <person name="Tillmann V."/>
            <person name="Mokurov S."/>
            <person name="Dorshakova N."/>
            <person name="Porter J.A."/>
            <person name="McHardy A.C."/>
            <person name="Lahdesmaki H."/>
            <person name="Vlamakis H."/>
            <person name="Huttenhower C."/>
            <person name="Knip M."/>
            <person name="Xavier R.J."/>
        </authorList>
    </citation>
    <scope>NUCLEOTIDE SEQUENCE [LARGE SCALE GENOMIC DNA]</scope>
    <source>
        <strain evidence="2 3">RJX1052</strain>
    </source>
</reference>
<evidence type="ECO:0000313" key="3">
    <source>
        <dbReference type="Proteomes" id="UP000294834"/>
    </source>
</evidence>
<name>A0AAX2R4A2_9BACT</name>
<comment type="caution">
    <text evidence="2">The sequence shown here is derived from an EMBL/GenBank/DDBJ whole genome shotgun (WGS) entry which is preliminary data.</text>
</comment>
<protein>
    <submittedName>
        <fullName evidence="2">Glycosyltransferase family 4 protein</fullName>
    </submittedName>
</protein>
<dbReference type="EMBL" id="SLTX01000001">
    <property type="protein sequence ID" value="TDB07903.1"/>
    <property type="molecule type" value="Genomic_DNA"/>
</dbReference>
<organism evidence="2 3">
    <name type="scientific">Phocaeicola dorei</name>
    <dbReference type="NCBI Taxonomy" id="357276"/>
    <lineage>
        <taxon>Bacteria</taxon>
        <taxon>Pseudomonadati</taxon>
        <taxon>Bacteroidota</taxon>
        <taxon>Bacteroidia</taxon>
        <taxon>Bacteroidales</taxon>
        <taxon>Bacteroidaceae</taxon>
        <taxon>Phocaeicola</taxon>
    </lineage>
</organism>
<dbReference type="PANTHER" id="PTHR12526">
    <property type="entry name" value="GLYCOSYLTRANSFERASE"/>
    <property type="match status" value="1"/>
</dbReference>
<dbReference type="CDD" id="cd03820">
    <property type="entry name" value="GT4_AmsD-like"/>
    <property type="match status" value="1"/>
</dbReference>
<dbReference type="RefSeq" id="WP_022185313.1">
    <property type="nucleotide sequence ID" value="NZ_CP046427.1"/>
</dbReference>
<dbReference type="SUPFAM" id="SSF53756">
    <property type="entry name" value="UDP-Glycosyltransferase/glycogen phosphorylase"/>
    <property type="match status" value="1"/>
</dbReference>